<dbReference type="AlphaFoldDB" id="A0A838L9U3"/>
<organism evidence="6 7">
    <name type="scientific">Sphingomonas chungangi</name>
    <dbReference type="NCBI Taxonomy" id="2683589"/>
    <lineage>
        <taxon>Bacteria</taxon>
        <taxon>Pseudomonadati</taxon>
        <taxon>Pseudomonadota</taxon>
        <taxon>Alphaproteobacteria</taxon>
        <taxon>Sphingomonadales</taxon>
        <taxon>Sphingomonadaceae</taxon>
        <taxon>Sphingomonas</taxon>
    </lineage>
</organism>
<proteinExistence type="inferred from homology"/>
<protein>
    <submittedName>
        <fullName evidence="6">GFA family protein</fullName>
    </submittedName>
</protein>
<evidence type="ECO:0000256" key="1">
    <source>
        <dbReference type="ARBA" id="ARBA00005495"/>
    </source>
</evidence>
<dbReference type="Proteomes" id="UP000570166">
    <property type="component" value="Unassembled WGS sequence"/>
</dbReference>
<evidence type="ECO:0000256" key="3">
    <source>
        <dbReference type="ARBA" id="ARBA00022833"/>
    </source>
</evidence>
<accession>A0A838L9U3</accession>
<dbReference type="GO" id="GO:0046872">
    <property type="term" value="F:metal ion binding"/>
    <property type="evidence" value="ECO:0007669"/>
    <property type="project" value="UniProtKB-KW"/>
</dbReference>
<keyword evidence="3" id="KW-0862">Zinc</keyword>
<sequence length="145" mass="15848">MDGGCYCRAVRYRMEGDPICINGCHCRDCQTLTGAAFAVNAMIEKDRVTLTEGEPVTDEFGTKCGHCGVLLWATHPMFGDKILFLRAGTLDESDRLAPDSHFFVRSKHPWIALPEGVPAFETLPGEGESLFTPAQQARVAAAMRA</sequence>
<keyword evidence="7" id="KW-1185">Reference proteome</keyword>
<dbReference type="PANTHER" id="PTHR33337">
    <property type="entry name" value="GFA DOMAIN-CONTAINING PROTEIN"/>
    <property type="match status" value="1"/>
</dbReference>
<evidence type="ECO:0000259" key="5">
    <source>
        <dbReference type="PROSITE" id="PS51891"/>
    </source>
</evidence>
<dbReference type="PROSITE" id="PS51891">
    <property type="entry name" value="CENP_V_GFA"/>
    <property type="match status" value="1"/>
</dbReference>
<evidence type="ECO:0000313" key="6">
    <source>
        <dbReference type="EMBL" id="MBA2935807.1"/>
    </source>
</evidence>
<dbReference type="GO" id="GO:0016846">
    <property type="term" value="F:carbon-sulfur lyase activity"/>
    <property type="evidence" value="ECO:0007669"/>
    <property type="project" value="InterPro"/>
</dbReference>
<dbReference type="Gene3D" id="3.90.1590.10">
    <property type="entry name" value="glutathione-dependent formaldehyde- activating enzyme (gfa)"/>
    <property type="match status" value="1"/>
</dbReference>
<dbReference type="EMBL" id="JACEIB010000026">
    <property type="protein sequence ID" value="MBA2935807.1"/>
    <property type="molecule type" value="Genomic_DNA"/>
</dbReference>
<dbReference type="RefSeq" id="WP_160363001.1">
    <property type="nucleotide sequence ID" value="NZ_JACEIB010000026.1"/>
</dbReference>
<evidence type="ECO:0000256" key="4">
    <source>
        <dbReference type="ARBA" id="ARBA00023239"/>
    </source>
</evidence>
<reference evidence="6 7" key="1">
    <citation type="submission" date="2020-07" db="EMBL/GenBank/DDBJ databases">
        <authorList>
            <person name="Sun Q."/>
        </authorList>
    </citation>
    <scope>NUCLEOTIDE SEQUENCE [LARGE SCALE GENOMIC DNA]</scope>
    <source>
        <strain evidence="6 7">CGMCC 1.13654</strain>
    </source>
</reference>
<keyword evidence="2" id="KW-0479">Metal-binding</keyword>
<evidence type="ECO:0000313" key="7">
    <source>
        <dbReference type="Proteomes" id="UP000570166"/>
    </source>
</evidence>
<name>A0A838L9U3_9SPHN</name>
<dbReference type="SUPFAM" id="SSF51316">
    <property type="entry name" value="Mss4-like"/>
    <property type="match status" value="1"/>
</dbReference>
<feature type="domain" description="CENP-V/GFA" evidence="5">
    <location>
        <begin position="1"/>
        <end position="111"/>
    </location>
</feature>
<dbReference type="PANTHER" id="PTHR33337:SF40">
    <property type="entry name" value="CENP-V_GFA DOMAIN-CONTAINING PROTEIN-RELATED"/>
    <property type="match status" value="1"/>
</dbReference>
<comment type="caution">
    <text evidence="6">The sequence shown here is derived from an EMBL/GenBank/DDBJ whole genome shotgun (WGS) entry which is preliminary data.</text>
</comment>
<dbReference type="Pfam" id="PF04828">
    <property type="entry name" value="GFA"/>
    <property type="match status" value="1"/>
</dbReference>
<keyword evidence="4" id="KW-0456">Lyase</keyword>
<dbReference type="InterPro" id="IPR006913">
    <property type="entry name" value="CENP-V/GFA"/>
</dbReference>
<gene>
    <name evidence="6" type="ORF">HZF05_17140</name>
</gene>
<dbReference type="InterPro" id="IPR011057">
    <property type="entry name" value="Mss4-like_sf"/>
</dbReference>
<evidence type="ECO:0000256" key="2">
    <source>
        <dbReference type="ARBA" id="ARBA00022723"/>
    </source>
</evidence>
<comment type="similarity">
    <text evidence="1">Belongs to the Gfa family.</text>
</comment>